<name>A0ABD3N6N9_9STRA</name>
<organism evidence="1 2">
    <name type="scientific">Discostella pseudostelligera</name>
    <dbReference type="NCBI Taxonomy" id="259834"/>
    <lineage>
        <taxon>Eukaryota</taxon>
        <taxon>Sar</taxon>
        <taxon>Stramenopiles</taxon>
        <taxon>Ochrophyta</taxon>
        <taxon>Bacillariophyta</taxon>
        <taxon>Coscinodiscophyceae</taxon>
        <taxon>Thalassiosirophycidae</taxon>
        <taxon>Stephanodiscales</taxon>
        <taxon>Stephanodiscaceae</taxon>
        <taxon>Discostella</taxon>
    </lineage>
</organism>
<keyword evidence="2" id="KW-1185">Reference proteome</keyword>
<evidence type="ECO:0000313" key="1">
    <source>
        <dbReference type="EMBL" id="KAL3771769.1"/>
    </source>
</evidence>
<reference evidence="1 2" key="1">
    <citation type="submission" date="2024-10" db="EMBL/GenBank/DDBJ databases">
        <title>Updated reference genomes for cyclostephanoid diatoms.</title>
        <authorList>
            <person name="Roberts W.R."/>
            <person name="Alverson A.J."/>
        </authorList>
    </citation>
    <scope>NUCLEOTIDE SEQUENCE [LARGE SCALE GENOMIC DNA]</scope>
    <source>
        <strain evidence="1 2">AJA232-27</strain>
    </source>
</reference>
<comment type="caution">
    <text evidence="1">The sequence shown here is derived from an EMBL/GenBank/DDBJ whole genome shotgun (WGS) entry which is preliminary data.</text>
</comment>
<gene>
    <name evidence="1" type="ORF">ACHAWU_010080</name>
</gene>
<proteinExistence type="predicted"/>
<sequence>MQLNQSHASRACFVSGQQQHIFLPDLMPTFCELLQFFSSSLGAEVVDGADDEFPMFNLLFTITEIDDSADAADAEPMRWTR</sequence>
<evidence type="ECO:0000313" key="2">
    <source>
        <dbReference type="Proteomes" id="UP001530293"/>
    </source>
</evidence>
<accession>A0ABD3N6N9</accession>
<protein>
    <submittedName>
        <fullName evidence="1">Uncharacterized protein</fullName>
    </submittedName>
</protein>
<dbReference type="EMBL" id="JALLBG020000021">
    <property type="protein sequence ID" value="KAL3771769.1"/>
    <property type="molecule type" value="Genomic_DNA"/>
</dbReference>
<dbReference type="AlphaFoldDB" id="A0ABD3N6N9"/>
<dbReference type="Proteomes" id="UP001530293">
    <property type="component" value="Unassembled WGS sequence"/>
</dbReference>